<dbReference type="NCBIfam" id="TIGR00022">
    <property type="entry name" value="YhcH/YjgK/YiaL family protein"/>
    <property type="match status" value="1"/>
</dbReference>
<sequence length="156" mass="17923">MLHGQYDKSYTYSKLLTHPIWDTAFTWINTHANSLPDGEHEIQERNMYANIQSLPTIPVQDAFFEVHEEYIDIHYCLSGGEAIGYAPTGDILEKELNTEKDYQLFYPTEIFSTCIMQPGSFAIFFPKELHMPKLQSGIDNDIKKVVIKIKKSMLGS</sequence>
<dbReference type="PANTHER" id="PTHR34986:SF1">
    <property type="entry name" value="PROTEIN YIAL"/>
    <property type="match status" value="1"/>
</dbReference>
<name>A0A1G1XBN8_9BACT</name>
<dbReference type="Gene3D" id="2.60.120.370">
    <property type="entry name" value="YhcH/YjgK/YiaL"/>
    <property type="match status" value="1"/>
</dbReference>
<accession>A0A1G1XBN8</accession>
<dbReference type="Proteomes" id="UP000177941">
    <property type="component" value="Unassembled WGS sequence"/>
</dbReference>
<dbReference type="EMBL" id="MHHS01000030">
    <property type="protein sequence ID" value="OGY36697.1"/>
    <property type="molecule type" value="Genomic_DNA"/>
</dbReference>
<dbReference type="AlphaFoldDB" id="A0A1G1XBN8"/>
<gene>
    <name evidence="1" type="ORF">A3E36_03935</name>
</gene>
<evidence type="ECO:0000313" key="1">
    <source>
        <dbReference type="EMBL" id="OGY36697.1"/>
    </source>
</evidence>
<evidence type="ECO:0000313" key="2">
    <source>
        <dbReference type="Proteomes" id="UP000177941"/>
    </source>
</evidence>
<protein>
    <recommendedName>
        <fullName evidence="3">YhcH/YjgK/YiaL family protein</fullName>
    </recommendedName>
</protein>
<comment type="caution">
    <text evidence="1">The sequence shown here is derived from an EMBL/GenBank/DDBJ whole genome shotgun (WGS) entry which is preliminary data.</text>
</comment>
<proteinExistence type="predicted"/>
<dbReference type="InterPro" id="IPR037012">
    <property type="entry name" value="NanQ/TabA/YiaL_sf"/>
</dbReference>
<dbReference type="InterPro" id="IPR004375">
    <property type="entry name" value="NanQ/TabA/YiaL"/>
</dbReference>
<dbReference type="GO" id="GO:0005829">
    <property type="term" value="C:cytosol"/>
    <property type="evidence" value="ECO:0007669"/>
    <property type="project" value="TreeGrafter"/>
</dbReference>
<organism evidence="1 2">
    <name type="scientific">Candidatus Andersenbacteria bacterium RIFCSPHIGHO2_12_FULL_45_11b</name>
    <dbReference type="NCBI Taxonomy" id="1797282"/>
    <lineage>
        <taxon>Bacteria</taxon>
        <taxon>Candidatus Anderseniibacteriota</taxon>
    </lineage>
</organism>
<reference evidence="1 2" key="1">
    <citation type="journal article" date="2016" name="Nat. Commun.">
        <title>Thousands of microbial genomes shed light on interconnected biogeochemical processes in an aquifer system.</title>
        <authorList>
            <person name="Anantharaman K."/>
            <person name="Brown C.T."/>
            <person name="Hug L.A."/>
            <person name="Sharon I."/>
            <person name="Castelle C.J."/>
            <person name="Probst A.J."/>
            <person name="Thomas B.C."/>
            <person name="Singh A."/>
            <person name="Wilkins M.J."/>
            <person name="Karaoz U."/>
            <person name="Brodie E.L."/>
            <person name="Williams K.H."/>
            <person name="Hubbard S.S."/>
            <person name="Banfield J.F."/>
        </authorList>
    </citation>
    <scope>NUCLEOTIDE SEQUENCE [LARGE SCALE GENOMIC DNA]</scope>
</reference>
<dbReference type="PANTHER" id="PTHR34986">
    <property type="entry name" value="EVOLVED BETA-GALACTOSIDASE SUBUNIT BETA"/>
    <property type="match status" value="1"/>
</dbReference>
<dbReference type="SUPFAM" id="SSF51197">
    <property type="entry name" value="Clavaminate synthase-like"/>
    <property type="match status" value="1"/>
</dbReference>
<evidence type="ECO:0008006" key="3">
    <source>
        <dbReference type="Google" id="ProtNLM"/>
    </source>
</evidence>
<dbReference type="Pfam" id="PF04074">
    <property type="entry name" value="DUF386"/>
    <property type="match status" value="1"/>
</dbReference>